<sequence length="279" mass="31420">MTNYILSCLICLMTLLAQGQSTLGRKLNDLPEIQIFQGQTAHILSPENIQYVDISSERIVGDLPLANILRLKLMPDTVSRALPWEELGSVTIAGDNFLAQYRLRISSAQPTRAVPVLIDILPSHISPLDISGVALSSSQMKSKALELICIRRYRPVRRVSAFGLTVQVNHVFVVGEYMFFDISIKNATKLPYQADGIRFFIEDKKIVKATNQQSTELETLWQLRPLEGFNKSHRNVFVLKKATFPGSKVLRINMTEKQISGRTIDLKIKYGDILKADTF</sequence>
<dbReference type="InterPro" id="IPR022298">
    <property type="entry name" value="Conjug_transposon_TraN"/>
</dbReference>
<feature type="signal peptide" evidence="1">
    <location>
        <begin position="1"/>
        <end position="19"/>
    </location>
</feature>
<evidence type="ECO:0000313" key="2">
    <source>
        <dbReference type="EMBL" id="MFD2549256.1"/>
    </source>
</evidence>
<dbReference type="RefSeq" id="WP_380905574.1">
    <property type="nucleotide sequence ID" value="NZ_JBHUEG010000012.1"/>
</dbReference>
<dbReference type="EMBL" id="JBHULR010000015">
    <property type="protein sequence ID" value="MFD2549256.1"/>
    <property type="molecule type" value="Genomic_DNA"/>
</dbReference>
<reference evidence="3" key="1">
    <citation type="journal article" date="2019" name="Int. J. Syst. Evol. Microbiol.">
        <title>The Global Catalogue of Microorganisms (GCM) 10K type strain sequencing project: providing services to taxonomists for standard genome sequencing and annotation.</title>
        <authorList>
            <consortium name="The Broad Institute Genomics Platform"/>
            <consortium name="The Broad Institute Genome Sequencing Center for Infectious Disease"/>
            <person name="Wu L."/>
            <person name="Ma J."/>
        </authorList>
    </citation>
    <scope>NUCLEOTIDE SEQUENCE [LARGE SCALE GENOMIC DNA]</scope>
    <source>
        <strain evidence="3">KCTC 42662</strain>
    </source>
</reference>
<organism evidence="2 3">
    <name type="scientific">Sphingobacterium suaedae</name>
    <dbReference type="NCBI Taxonomy" id="1686402"/>
    <lineage>
        <taxon>Bacteria</taxon>
        <taxon>Pseudomonadati</taxon>
        <taxon>Bacteroidota</taxon>
        <taxon>Sphingobacteriia</taxon>
        <taxon>Sphingobacteriales</taxon>
        <taxon>Sphingobacteriaceae</taxon>
        <taxon>Sphingobacterium</taxon>
    </lineage>
</organism>
<keyword evidence="1" id="KW-0732">Signal</keyword>
<feature type="chain" id="PRO_5046322999" evidence="1">
    <location>
        <begin position="20"/>
        <end position="279"/>
    </location>
</feature>
<evidence type="ECO:0000256" key="1">
    <source>
        <dbReference type="SAM" id="SignalP"/>
    </source>
</evidence>
<keyword evidence="3" id="KW-1185">Reference proteome</keyword>
<name>A0ABW5KKU8_9SPHI</name>
<evidence type="ECO:0000313" key="3">
    <source>
        <dbReference type="Proteomes" id="UP001597545"/>
    </source>
</evidence>
<protein>
    <submittedName>
        <fullName evidence="2">DUF4138 domain-containing protein</fullName>
    </submittedName>
</protein>
<dbReference type="Pfam" id="PF13595">
    <property type="entry name" value="DUF4138"/>
    <property type="match status" value="1"/>
</dbReference>
<dbReference type="Proteomes" id="UP001597545">
    <property type="component" value="Unassembled WGS sequence"/>
</dbReference>
<proteinExistence type="predicted"/>
<accession>A0ABW5KKU8</accession>
<comment type="caution">
    <text evidence="2">The sequence shown here is derived from an EMBL/GenBank/DDBJ whole genome shotgun (WGS) entry which is preliminary data.</text>
</comment>
<gene>
    <name evidence="2" type="ORF">ACFSR5_16530</name>
</gene>